<protein>
    <recommendedName>
        <fullName evidence="1">CNH domain-containing protein</fullName>
    </recommendedName>
</protein>
<reference evidence="2" key="4">
    <citation type="submission" date="2025-08" db="UniProtKB">
        <authorList>
            <consortium name="Ensembl"/>
        </authorList>
    </citation>
    <scope>IDENTIFICATION</scope>
</reference>
<dbReference type="AlphaFoldDB" id="A0A4W3GZS3"/>
<organism evidence="2 3">
    <name type="scientific">Callorhinchus milii</name>
    <name type="common">Ghost shark</name>
    <dbReference type="NCBI Taxonomy" id="7868"/>
    <lineage>
        <taxon>Eukaryota</taxon>
        <taxon>Metazoa</taxon>
        <taxon>Chordata</taxon>
        <taxon>Craniata</taxon>
        <taxon>Vertebrata</taxon>
        <taxon>Chondrichthyes</taxon>
        <taxon>Holocephali</taxon>
        <taxon>Chimaeriformes</taxon>
        <taxon>Callorhinchidae</taxon>
        <taxon>Callorhinchus</taxon>
    </lineage>
</organism>
<dbReference type="Ensembl" id="ENSCMIT00000003492.1">
    <property type="protein sequence ID" value="ENSCMIP00000003364.1"/>
    <property type="gene ID" value="ENSCMIG00000002007.1"/>
</dbReference>
<reference evidence="3" key="3">
    <citation type="journal article" date="2014" name="Nature">
        <title>Elephant shark genome provides unique insights into gnathostome evolution.</title>
        <authorList>
            <consortium name="International Elephant Shark Genome Sequencing Consortium"/>
            <person name="Venkatesh B."/>
            <person name="Lee A.P."/>
            <person name="Ravi V."/>
            <person name="Maurya A.K."/>
            <person name="Lian M.M."/>
            <person name="Swann J.B."/>
            <person name="Ohta Y."/>
            <person name="Flajnik M.F."/>
            <person name="Sutoh Y."/>
            <person name="Kasahara M."/>
            <person name="Hoon S."/>
            <person name="Gangu V."/>
            <person name="Roy S.W."/>
            <person name="Irimia M."/>
            <person name="Korzh V."/>
            <person name="Kondrychyn I."/>
            <person name="Lim Z.W."/>
            <person name="Tay B.H."/>
            <person name="Tohari S."/>
            <person name="Kong K.W."/>
            <person name="Ho S."/>
            <person name="Lorente-Galdos B."/>
            <person name="Quilez J."/>
            <person name="Marques-Bonet T."/>
            <person name="Raney B.J."/>
            <person name="Ingham P.W."/>
            <person name="Tay A."/>
            <person name="Hillier L.W."/>
            <person name="Minx P."/>
            <person name="Boehm T."/>
            <person name="Wilson R.K."/>
            <person name="Brenner S."/>
            <person name="Warren W.C."/>
        </authorList>
    </citation>
    <scope>NUCLEOTIDE SEQUENCE [LARGE SCALE GENOMIC DNA]</scope>
</reference>
<reference evidence="3" key="1">
    <citation type="journal article" date="2006" name="Science">
        <title>Ancient noncoding elements conserved in the human genome.</title>
        <authorList>
            <person name="Venkatesh B."/>
            <person name="Kirkness E.F."/>
            <person name="Loh Y.H."/>
            <person name="Halpern A.L."/>
            <person name="Lee A.P."/>
            <person name="Johnson J."/>
            <person name="Dandona N."/>
            <person name="Viswanathan L.D."/>
            <person name="Tay A."/>
            <person name="Venter J.C."/>
            <person name="Strausberg R.L."/>
            <person name="Brenner S."/>
        </authorList>
    </citation>
    <scope>NUCLEOTIDE SEQUENCE [LARGE SCALE GENOMIC DNA]</scope>
</reference>
<dbReference type="STRING" id="7868.ENSCMIP00000003364"/>
<feature type="domain" description="CNH" evidence="1">
    <location>
        <begin position="1"/>
        <end position="244"/>
    </location>
</feature>
<keyword evidence="3" id="KW-1185">Reference proteome</keyword>
<evidence type="ECO:0000259" key="1">
    <source>
        <dbReference type="PROSITE" id="PS50219"/>
    </source>
</evidence>
<dbReference type="InterPro" id="IPR001180">
    <property type="entry name" value="CNH_dom"/>
</dbReference>
<sequence>METQDLLLTRADKGKDARLFVFRLSAIGKVVEERQVARTKADCKDNKLEKTKGCYLYAINTHHGSELRIVVAIRNKLLLITKKSPVRPDSLGQPPPAWPQSPVEEFQYIREICLSDPPVVMTLVDGPTRENDNLICVAYRHQFDLVNESTGESYRLHHVDASKVNFVAAVDLYEDGEAGLLLCYNCKSSLSQRSASPLVSSPTLWNSVPEPLCLALLPRLLQGAHLKTFLFNRCLWSSSPLHLS</sequence>
<evidence type="ECO:0000313" key="3">
    <source>
        <dbReference type="Proteomes" id="UP000314986"/>
    </source>
</evidence>
<reference evidence="3" key="2">
    <citation type="journal article" date="2007" name="PLoS Biol.">
        <title>Survey sequencing and comparative analysis of the elephant shark (Callorhinchus milii) genome.</title>
        <authorList>
            <person name="Venkatesh B."/>
            <person name="Kirkness E.F."/>
            <person name="Loh Y.H."/>
            <person name="Halpern A.L."/>
            <person name="Lee A.P."/>
            <person name="Johnson J."/>
            <person name="Dandona N."/>
            <person name="Viswanathan L.D."/>
            <person name="Tay A."/>
            <person name="Venter J.C."/>
            <person name="Strausberg R.L."/>
            <person name="Brenner S."/>
        </authorList>
    </citation>
    <scope>NUCLEOTIDE SEQUENCE [LARGE SCALE GENOMIC DNA]</scope>
</reference>
<reference evidence="2" key="5">
    <citation type="submission" date="2025-09" db="UniProtKB">
        <authorList>
            <consortium name="Ensembl"/>
        </authorList>
    </citation>
    <scope>IDENTIFICATION</scope>
</reference>
<dbReference type="Pfam" id="PF00780">
    <property type="entry name" value="CNH"/>
    <property type="match status" value="1"/>
</dbReference>
<proteinExistence type="predicted"/>
<dbReference type="Proteomes" id="UP000314986">
    <property type="component" value="Unassembled WGS sequence"/>
</dbReference>
<dbReference type="PROSITE" id="PS50219">
    <property type="entry name" value="CNH"/>
    <property type="match status" value="1"/>
</dbReference>
<dbReference type="InParanoid" id="A0A4W3GZS3"/>
<evidence type="ECO:0000313" key="2">
    <source>
        <dbReference type="Ensembl" id="ENSCMIP00000003364.1"/>
    </source>
</evidence>
<dbReference type="GeneTree" id="ENSGT00940000159362"/>
<name>A0A4W3GZS3_CALMI</name>
<accession>A0A4W3GZS3</accession>